<evidence type="ECO:0000313" key="11">
    <source>
        <dbReference type="Proteomes" id="UP001158045"/>
    </source>
</evidence>
<dbReference type="Pfam" id="PF16916">
    <property type="entry name" value="ZT_dimer"/>
    <property type="match status" value="1"/>
</dbReference>
<evidence type="ECO:0000256" key="6">
    <source>
        <dbReference type="ARBA" id="ARBA00023136"/>
    </source>
</evidence>
<dbReference type="InterPro" id="IPR036837">
    <property type="entry name" value="Cation_efflux_CTD_sf"/>
</dbReference>
<dbReference type="InterPro" id="IPR058533">
    <property type="entry name" value="Cation_efflux_TM"/>
</dbReference>
<dbReference type="EMBL" id="JARYZI010000005">
    <property type="protein sequence ID" value="MDH8678297.1"/>
    <property type="molecule type" value="Genomic_DNA"/>
</dbReference>
<dbReference type="Gene3D" id="3.30.70.1350">
    <property type="entry name" value="Cation efflux protein, cytoplasmic domain"/>
    <property type="match status" value="1"/>
</dbReference>
<feature type="transmembrane region" description="Helical" evidence="7">
    <location>
        <begin position="197"/>
        <end position="215"/>
    </location>
</feature>
<keyword evidence="4 7" id="KW-0812">Transmembrane</keyword>
<feature type="domain" description="Cation efflux protein transmembrane" evidence="8">
    <location>
        <begin position="32"/>
        <end position="223"/>
    </location>
</feature>
<protein>
    <submittedName>
        <fullName evidence="10">Cation diffusion facilitator family transporter</fullName>
    </submittedName>
</protein>
<dbReference type="Proteomes" id="UP001158045">
    <property type="component" value="Unassembled WGS sequence"/>
</dbReference>
<accession>A0ABT6ND11</accession>
<dbReference type="InterPro" id="IPR027470">
    <property type="entry name" value="Cation_efflux_CTD"/>
</dbReference>
<evidence type="ECO:0000313" key="10">
    <source>
        <dbReference type="EMBL" id="MDH8678297.1"/>
    </source>
</evidence>
<dbReference type="SUPFAM" id="SSF160240">
    <property type="entry name" value="Cation efflux protein cytoplasmic domain-like"/>
    <property type="match status" value="1"/>
</dbReference>
<feature type="transmembrane region" description="Helical" evidence="7">
    <location>
        <begin position="97"/>
        <end position="115"/>
    </location>
</feature>
<keyword evidence="5 7" id="KW-1133">Transmembrane helix</keyword>
<dbReference type="Gene3D" id="1.20.1510.10">
    <property type="entry name" value="Cation efflux protein transmembrane domain"/>
    <property type="match status" value="1"/>
</dbReference>
<dbReference type="SUPFAM" id="SSF161111">
    <property type="entry name" value="Cation efflux protein transmembrane domain-like"/>
    <property type="match status" value="1"/>
</dbReference>
<dbReference type="RefSeq" id="WP_281094138.1">
    <property type="nucleotide sequence ID" value="NZ_JARYZI010000005.1"/>
</dbReference>
<feature type="domain" description="Cation efflux protein cytoplasmic" evidence="9">
    <location>
        <begin position="227"/>
        <end position="303"/>
    </location>
</feature>
<dbReference type="InterPro" id="IPR050291">
    <property type="entry name" value="CDF_Transporter"/>
</dbReference>
<evidence type="ECO:0000256" key="2">
    <source>
        <dbReference type="ARBA" id="ARBA00008114"/>
    </source>
</evidence>
<dbReference type="PANTHER" id="PTHR43840">
    <property type="entry name" value="MITOCHONDRIAL METAL TRANSPORTER 1-RELATED"/>
    <property type="match status" value="1"/>
</dbReference>
<reference evidence="10 11" key="1">
    <citation type="submission" date="2023-04" db="EMBL/GenBank/DDBJ databases">
        <title>Fusibacter bizertensis strain WBS, isolated from littoral bottom sediments of the Arctic seas - biochemical and genomic analysis.</title>
        <authorList>
            <person name="Brioukhanov A.L."/>
        </authorList>
    </citation>
    <scope>NUCLEOTIDE SEQUENCE [LARGE SCALE GENOMIC DNA]</scope>
    <source>
        <strain evidence="10 11">WBS</strain>
    </source>
</reference>
<evidence type="ECO:0000259" key="8">
    <source>
        <dbReference type="Pfam" id="PF01545"/>
    </source>
</evidence>
<feature type="transmembrane region" description="Helical" evidence="7">
    <location>
        <begin position="127"/>
        <end position="151"/>
    </location>
</feature>
<comment type="caution">
    <text evidence="10">The sequence shown here is derived from an EMBL/GenBank/DDBJ whole genome shotgun (WGS) entry which is preliminary data.</text>
</comment>
<dbReference type="InterPro" id="IPR002524">
    <property type="entry name" value="Cation_efflux"/>
</dbReference>
<proteinExistence type="inferred from homology"/>
<comment type="similarity">
    <text evidence="2">Belongs to the cation diffusion facilitator (CDF) transporter (TC 2.A.4) family.</text>
</comment>
<evidence type="ECO:0000256" key="7">
    <source>
        <dbReference type="SAM" id="Phobius"/>
    </source>
</evidence>
<sequence>MIKLLIRIFVKDYESFEKTSVREAYGVLSGVIGIICNLILFVTKLLIGFMIGSIAITSDAFNNLSDTGSSLVAIVGAKLSSRDADHEHPYGHGRFEYVASLIISFIILLVGFELLKSSFSKALNPSLVSINPIIIVILTMTVVVKLWMYSYNRYIGKLIRSGVNIATAADSLNDVIATSAVIITTIIGALTKIPLDGYAGIIVSLLIMYTGFGIAKDTVNILLGMSPSEETVNKIMELITESESIRGAHDLKVHDYGPGRTIASIHTELSDKTDIVKAHAIIDGLEKKILKELGIDLVIHVDPIGDGQVGPID</sequence>
<evidence type="ECO:0000256" key="4">
    <source>
        <dbReference type="ARBA" id="ARBA00022692"/>
    </source>
</evidence>
<comment type="subcellular location">
    <subcellularLocation>
        <location evidence="1">Membrane</location>
        <topology evidence="1">Multi-pass membrane protein</topology>
    </subcellularLocation>
</comment>
<dbReference type="PANTHER" id="PTHR43840:SF15">
    <property type="entry name" value="MITOCHONDRIAL METAL TRANSPORTER 1-RELATED"/>
    <property type="match status" value="1"/>
</dbReference>
<gene>
    <name evidence="10" type="ORF">QE109_09070</name>
</gene>
<organism evidence="10 11">
    <name type="scientific">Fusibacter bizertensis</name>
    <dbReference type="NCBI Taxonomy" id="1488331"/>
    <lineage>
        <taxon>Bacteria</taxon>
        <taxon>Bacillati</taxon>
        <taxon>Bacillota</taxon>
        <taxon>Clostridia</taxon>
        <taxon>Eubacteriales</taxon>
        <taxon>Eubacteriales Family XII. Incertae Sedis</taxon>
        <taxon>Fusibacter</taxon>
    </lineage>
</organism>
<dbReference type="NCBIfam" id="TIGR01297">
    <property type="entry name" value="CDF"/>
    <property type="match status" value="1"/>
</dbReference>
<evidence type="ECO:0000256" key="3">
    <source>
        <dbReference type="ARBA" id="ARBA00022448"/>
    </source>
</evidence>
<evidence type="ECO:0000256" key="1">
    <source>
        <dbReference type="ARBA" id="ARBA00004141"/>
    </source>
</evidence>
<feature type="transmembrane region" description="Helical" evidence="7">
    <location>
        <begin position="24"/>
        <end position="47"/>
    </location>
</feature>
<keyword evidence="6 7" id="KW-0472">Membrane</keyword>
<evidence type="ECO:0000259" key="9">
    <source>
        <dbReference type="Pfam" id="PF16916"/>
    </source>
</evidence>
<keyword evidence="11" id="KW-1185">Reference proteome</keyword>
<evidence type="ECO:0000256" key="5">
    <source>
        <dbReference type="ARBA" id="ARBA00022989"/>
    </source>
</evidence>
<keyword evidence="3" id="KW-0813">Transport</keyword>
<dbReference type="InterPro" id="IPR027469">
    <property type="entry name" value="Cation_efflux_TMD_sf"/>
</dbReference>
<dbReference type="Pfam" id="PF01545">
    <property type="entry name" value="Cation_efflux"/>
    <property type="match status" value="1"/>
</dbReference>
<name>A0ABT6ND11_9FIRM</name>